<dbReference type="Gene3D" id="1.10.100.10">
    <property type="entry name" value="Insulin-like"/>
    <property type="match status" value="1"/>
</dbReference>
<dbReference type="Pfam" id="PF00049">
    <property type="entry name" value="Insulin"/>
    <property type="match status" value="1"/>
</dbReference>
<dbReference type="SUPFAM" id="SSF56994">
    <property type="entry name" value="Insulin-like"/>
    <property type="match status" value="1"/>
</dbReference>
<feature type="chain" id="PRO_5025584325" evidence="3">
    <location>
        <begin position="43"/>
        <end position="161"/>
    </location>
</feature>
<dbReference type="InterPro" id="IPR022353">
    <property type="entry name" value="Insulin_CS"/>
</dbReference>
<feature type="signal peptide" evidence="3">
    <location>
        <begin position="1"/>
        <end position="42"/>
    </location>
</feature>
<evidence type="ECO:0000256" key="3">
    <source>
        <dbReference type="SAM" id="SignalP"/>
    </source>
</evidence>
<proteinExistence type="evidence at transcript level"/>
<evidence type="ECO:0000259" key="4">
    <source>
        <dbReference type="SMART" id="SM00078"/>
    </source>
</evidence>
<comment type="similarity">
    <text evidence="1 2">Belongs to the insulin family.</text>
</comment>
<keyword evidence="3" id="KW-0732">Signal</keyword>
<name>A0A6B9RGH1_SEPJA</name>
<dbReference type="GO" id="GO:0005576">
    <property type="term" value="C:extracellular region"/>
    <property type="evidence" value="ECO:0007669"/>
    <property type="project" value="UniProtKB-SubCell"/>
</dbReference>
<dbReference type="InterPro" id="IPR016179">
    <property type="entry name" value="Insulin-like"/>
</dbReference>
<dbReference type="PROSITE" id="PS00262">
    <property type="entry name" value="INSULIN"/>
    <property type="match status" value="1"/>
</dbReference>
<dbReference type="PRINTS" id="PR00276">
    <property type="entry name" value="INSULINFAMLY"/>
</dbReference>
<reference evidence="5" key="1">
    <citation type="submission" date="2019-03" db="EMBL/GenBank/DDBJ databases">
        <title>Preliminary study on the regulation mechanism of insulin-like peptide and its receptor on the reproductive development of Sepiella japonica.</title>
        <authorList>
            <person name="Zhang Y."/>
            <person name="Liu L."/>
            <person name="Lv Z."/>
        </authorList>
    </citation>
    <scope>NUCLEOTIDE SEQUENCE</scope>
</reference>
<dbReference type="GO" id="GO:0005179">
    <property type="term" value="F:hormone activity"/>
    <property type="evidence" value="ECO:0007669"/>
    <property type="project" value="InterPro"/>
</dbReference>
<keyword evidence="2" id="KW-0964">Secreted</keyword>
<dbReference type="AlphaFoldDB" id="A0A6B9RGH1"/>
<feature type="domain" description="Insulin-like" evidence="4">
    <location>
        <begin position="60"/>
        <end position="148"/>
    </location>
</feature>
<accession>A0A6B9RGH1</accession>
<sequence>MVLSFVLFCISCSASMKSSTVCMGTFLLATLLSIVNWQVVNAGLEHTCNEETIRQGPAQGAHCGVEIPNILQLLCAPAGYNERMSDRQRRNLVPTSRAIGRRGNGLRDIIISKRQAKSYLTKRDRNWTGIVCECCYNKCILEELLDYCKDPSYFKSQKLRS</sequence>
<protein>
    <submittedName>
        <fullName evidence="5">Insulin-like peptide</fullName>
    </submittedName>
</protein>
<dbReference type="InterPro" id="IPR036438">
    <property type="entry name" value="Insulin-like_sf"/>
</dbReference>
<organism evidence="5">
    <name type="scientific">Sepiella japonica</name>
    <name type="common">Japanese spineless cuttlefish</name>
    <dbReference type="NCBI Taxonomy" id="279094"/>
    <lineage>
        <taxon>Eukaryota</taxon>
        <taxon>Metazoa</taxon>
        <taxon>Spiralia</taxon>
        <taxon>Lophotrochozoa</taxon>
        <taxon>Mollusca</taxon>
        <taxon>Cephalopoda</taxon>
        <taxon>Coleoidea</taxon>
        <taxon>Decapodiformes</taxon>
        <taxon>Sepiida</taxon>
        <taxon>Sepiina</taxon>
        <taxon>Sepiidae</taxon>
        <taxon>Sepiella</taxon>
    </lineage>
</organism>
<dbReference type="EMBL" id="MK611805">
    <property type="protein sequence ID" value="QHI00145.1"/>
    <property type="molecule type" value="mRNA"/>
</dbReference>
<evidence type="ECO:0000256" key="2">
    <source>
        <dbReference type="RuleBase" id="RU000406"/>
    </source>
</evidence>
<evidence type="ECO:0000313" key="5">
    <source>
        <dbReference type="EMBL" id="QHI00145.1"/>
    </source>
</evidence>
<comment type="subcellular location">
    <subcellularLocation>
        <location evidence="2">Secreted</location>
    </subcellularLocation>
</comment>
<evidence type="ECO:0000256" key="1">
    <source>
        <dbReference type="ARBA" id="ARBA00009034"/>
    </source>
</evidence>
<dbReference type="SMART" id="SM00078">
    <property type="entry name" value="IlGF"/>
    <property type="match status" value="1"/>
</dbReference>
<dbReference type="InterPro" id="IPR022352">
    <property type="entry name" value="Ins/IGF/rlx"/>
</dbReference>